<feature type="domain" description="Acyltransferase 3" evidence="2">
    <location>
        <begin position="18"/>
        <end position="342"/>
    </location>
</feature>
<gene>
    <name evidence="3" type="ORF">ACFPIB_03860</name>
</gene>
<accession>A0ABW0E5V7</accession>
<keyword evidence="4" id="KW-1185">Reference proteome</keyword>
<feature type="transmembrane region" description="Helical" evidence="1">
    <location>
        <begin position="230"/>
        <end position="249"/>
    </location>
</feature>
<feature type="transmembrane region" description="Helical" evidence="1">
    <location>
        <begin position="162"/>
        <end position="181"/>
    </location>
</feature>
<feature type="transmembrane region" description="Helical" evidence="1">
    <location>
        <begin position="45"/>
        <end position="68"/>
    </location>
</feature>
<evidence type="ECO:0000313" key="3">
    <source>
        <dbReference type="EMBL" id="MFC5269732.1"/>
    </source>
</evidence>
<keyword evidence="3" id="KW-0808">Transferase</keyword>
<keyword evidence="1" id="KW-0472">Membrane</keyword>
<dbReference type="PANTHER" id="PTHR23028">
    <property type="entry name" value="ACETYLTRANSFERASE"/>
    <property type="match status" value="1"/>
</dbReference>
<keyword evidence="1" id="KW-0812">Transmembrane</keyword>
<evidence type="ECO:0000256" key="1">
    <source>
        <dbReference type="SAM" id="Phobius"/>
    </source>
</evidence>
<dbReference type="Pfam" id="PF01757">
    <property type="entry name" value="Acyl_transf_3"/>
    <property type="match status" value="1"/>
</dbReference>
<keyword evidence="1" id="KW-1133">Transmembrane helix</keyword>
<feature type="transmembrane region" description="Helical" evidence="1">
    <location>
        <begin position="15"/>
        <end position="33"/>
    </location>
</feature>
<reference evidence="4" key="1">
    <citation type="journal article" date="2019" name="Int. J. Syst. Evol. Microbiol.">
        <title>The Global Catalogue of Microorganisms (GCM) 10K type strain sequencing project: providing services to taxonomists for standard genome sequencing and annotation.</title>
        <authorList>
            <consortium name="The Broad Institute Genomics Platform"/>
            <consortium name="The Broad Institute Genome Sequencing Center for Infectious Disease"/>
            <person name="Wu L."/>
            <person name="Ma J."/>
        </authorList>
    </citation>
    <scope>NUCLEOTIDE SEQUENCE [LARGE SCALE GENOMIC DNA]</scope>
    <source>
        <strain evidence="4">KACC 12602</strain>
    </source>
</reference>
<dbReference type="InterPro" id="IPR050879">
    <property type="entry name" value="Acyltransferase_3"/>
</dbReference>
<sequence>MAFPANSHVNQPGGYFPALTGVRAVAACMIFAQHYRPKAGQLPEILDLILYTFHVALPAFFVLSGFLITYRYETAFQNSTIRFSKYMFLRFARIYPLYLTLIIIVLIWQRNDSAWEWFLNLTLLKSFFDAEKFTGIAQAWSITVEEVFYVSAPLLFLGFRKLSVVMVFLILLFGIGLVMLSQKAGGLSFMNNFPFMMEYTFFGRCFEFYCGYWLAVYLKNNPDMDKKSSFFTIIGVLSALAAFSLVAFAHTQKFTFPFPATPENLANNFVLPIGIALLFFGLVTEKTLLSRFLSLNPVQIFGKSSYAFYLIHAGVFYKFIYFNITTNKLFSFLLISTAAVAIFLFFEEPANQYLRRKFDARELRKKMKQPDFLQQKA</sequence>
<dbReference type="GO" id="GO:0016746">
    <property type="term" value="F:acyltransferase activity"/>
    <property type="evidence" value="ECO:0007669"/>
    <property type="project" value="UniProtKB-KW"/>
</dbReference>
<dbReference type="InterPro" id="IPR002656">
    <property type="entry name" value="Acyl_transf_3_dom"/>
</dbReference>
<dbReference type="PANTHER" id="PTHR23028:SF53">
    <property type="entry name" value="ACYL_TRANSF_3 DOMAIN-CONTAINING PROTEIN"/>
    <property type="match status" value="1"/>
</dbReference>
<proteinExistence type="predicted"/>
<protein>
    <submittedName>
        <fullName evidence="3">Acyltransferase family protein</fullName>
        <ecNumber evidence="3">2.3.-.-</ecNumber>
    </submittedName>
</protein>
<feature type="transmembrane region" description="Helical" evidence="1">
    <location>
        <begin position="306"/>
        <end position="324"/>
    </location>
</feature>
<feature type="transmembrane region" description="Helical" evidence="1">
    <location>
        <begin position="88"/>
        <end position="108"/>
    </location>
</feature>
<dbReference type="Proteomes" id="UP001596161">
    <property type="component" value="Unassembled WGS sequence"/>
</dbReference>
<evidence type="ECO:0000259" key="2">
    <source>
        <dbReference type="Pfam" id="PF01757"/>
    </source>
</evidence>
<dbReference type="EMBL" id="JBHSKT010000002">
    <property type="protein sequence ID" value="MFC5269732.1"/>
    <property type="molecule type" value="Genomic_DNA"/>
</dbReference>
<feature type="transmembrane region" description="Helical" evidence="1">
    <location>
        <begin position="201"/>
        <end position="218"/>
    </location>
</feature>
<dbReference type="RefSeq" id="WP_378016112.1">
    <property type="nucleotide sequence ID" value="NZ_JBHSKT010000002.1"/>
</dbReference>
<keyword evidence="3" id="KW-0012">Acyltransferase</keyword>
<feature type="transmembrane region" description="Helical" evidence="1">
    <location>
        <begin position="330"/>
        <end position="346"/>
    </location>
</feature>
<name>A0ABW0E5V7_9BACT</name>
<dbReference type="EC" id="2.3.-.-" evidence="3"/>
<comment type="caution">
    <text evidence="3">The sequence shown here is derived from an EMBL/GenBank/DDBJ whole genome shotgun (WGS) entry which is preliminary data.</text>
</comment>
<evidence type="ECO:0000313" key="4">
    <source>
        <dbReference type="Proteomes" id="UP001596161"/>
    </source>
</evidence>
<feature type="transmembrane region" description="Helical" evidence="1">
    <location>
        <begin position="269"/>
        <end position="285"/>
    </location>
</feature>
<organism evidence="3 4">
    <name type="scientific">Adhaeribacter terreus</name>
    <dbReference type="NCBI Taxonomy" id="529703"/>
    <lineage>
        <taxon>Bacteria</taxon>
        <taxon>Pseudomonadati</taxon>
        <taxon>Bacteroidota</taxon>
        <taxon>Cytophagia</taxon>
        <taxon>Cytophagales</taxon>
        <taxon>Hymenobacteraceae</taxon>
        <taxon>Adhaeribacter</taxon>
    </lineage>
</organism>